<protein>
    <recommendedName>
        <fullName evidence="6">SdpI/YhfL protein family</fullName>
    </recommendedName>
</protein>
<gene>
    <name evidence="2" type="ORF">CLPA_c15080</name>
    <name evidence="3" type="ORF">CP6013_01669</name>
</gene>
<evidence type="ECO:0000256" key="1">
    <source>
        <dbReference type="SAM" id="Phobius"/>
    </source>
</evidence>
<dbReference type="GeneID" id="93073681"/>
<dbReference type="KEGG" id="cpat:CLPA_c15080"/>
<dbReference type="Proteomes" id="UP000030905">
    <property type="component" value="Chromosome"/>
</dbReference>
<reference evidence="2 5" key="1">
    <citation type="journal article" date="2015" name="Genome Announc.">
        <title>Complete Genome Sequence of the Nitrogen-Fixing and Solvent-Producing Clostridium pasteurianum DSM 525.</title>
        <authorList>
            <person name="Poehlein A."/>
            <person name="Grosse-Honebrink A."/>
            <person name="Zhang Y."/>
            <person name="Minton N.P."/>
            <person name="Daniel R."/>
        </authorList>
    </citation>
    <scope>NUCLEOTIDE SEQUENCE [LARGE SCALE GENOMIC DNA]</scope>
    <source>
        <strain evidence="2">DSM 525</strain>
        <strain evidence="5">DSM 525 / ATCC 6013</strain>
    </source>
</reference>
<dbReference type="RefSeq" id="WP_003447263.1">
    <property type="nucleotide sequence ID" value="NZ_ANZB01000014.1"/>
</dbReference>
<accession>A0A0H3J6N0</accession>
<feature type="transmembrane region" description="Helical" evidence="1">
    <location>
        <begin position="88"/>
        <end position="109"/>
    </location>
</feature>
<keyword evidence="1" id="KW-1133">Transmembrane helix</keyword>
<sequence length="114" mass="13129">MFVTSISFSYFFLGIALISLAFCIYYKTLIVKTSPDNRSRDKIIGKMKDPVSWRKKNNIMGSTYIFWCLASLALFIYFKFFFTAGLIPIYYVFIYIGVMAISMFSINLAGKKSV</sequence>
<feature type="transmembrane region" description="Helical" evidence="1">
    <location>
        <begin position="64"/>
        <end position="82"/>
    </location>
</feature>
<name>A0A0H3J6N0_CLOPA</name>
<feature type="transmembrane region" description="Helical" evidence="1">
    <location>
        <begin position="6"/>
        <end position="26"/>
    </location>
</feature>
<reference evidence="3 4" key="3">
    <citation type="journal article" name="Genome Announc.">
        <title>Improved Draft Genome Sequence of Clostridium pasteurianum Strain ATCC 6013 (DSM 525) Using a Hybrid Next-Generation Sequencing Approach.</title>
        <authorList>
            <person name="Pyne M.E."/>
            <person name="Utturkar S."/>
            <person name="Brown S.D."/>
            <person name="Moo-Young M."/>
            <person name="Chung D.A."/>
            <person name="Chou C.P."/>
        </authorList>
    </citation>
    <scope>NUCLEOTIDE SEQUENCE [LARGE SCALE GENOMIC DNA]</scope>
    <source>
        <strain evidence="3 4">ATCC 6013</strain>
    </source>
</reference>
<dbReference type="EMBL" id="CP009268">
    <property type="protein sequence ID" value="AJA51571.1"/>
    <property type="molecule type" value="Genomic_DNA"/>
</dbReference>
<keyword evidence="1" id="KW-0812">Transmembrane</keyword>
<evidence type="ECO:0000313" key="5">
    <source>
        <dbReference type="Proteomes" id="UP000030905"/>
    </source>
</evidence>
<dbReference type="KEGG" id="cpae:CPAST_c15080"/>
<dbReference type="eggNOG" id="ENOG502ZWIQ">
    <property type="taxonomic scope" value="Bacteria"/>
</dbReference>
<evidence type="ECO:0000313" key="3">
    <source>
        <dbReference type="EMBL" id="KRU12422.1"/>
    </source>
</evidence>
<evidence type="ECO:0000313" key="4">
    <source>
        <dbReference type="Proteomes" id="UP000028042"/>
    </source>
</evidence>
<dbReference type="EMBL" id="JPGY02000001">
    <property type="protein sequence ID" value="KRU12422.1"/>
    <property type="molecule type" value="Genomic_DNA"/>
</dbReference>
<reference evidence="3" key="2">
    <citation type="submission" date="2015-10" db="EMBL/GenBank/DDBJ databases">
        <title>Improved Draft Genome Sequence of Clostridium pasteurianum Strain ATCC 6013 (DSM 525) Using a Hybrid Next-Generation Sequencing Approach.</title>
        <authorList>
            <person name="Pyne M.E."/>
            <person name="Utturkar S.M."/>
            <person name="Brown S.D."/>
            <person name="Moo-Young M."/>
            <person name="Chung D.A."/>
            <person name="Chou P.C."/>
        </authorList>
    </citation>
    <scope>NUCLEOTIDE SEQUENCE</scope>
    <source>
        <strain evidence="3">ATCC 6013</strain>
    </source>
</reference>
<proteinExistence type="predicted"/>
<keyword evidence="5" id="KW-1185">Reference proteome</keyword>
<dbReference type="Proteomes" id="UP000028042">
    <property type="component" value="Unassembled WGS sequence"/>
</dbReference>
<dbReference type="AlphaFoldDB" id="A0A0H3J6N0"/>
<dbReference type="PATRIC" id="fig|1262449.3.peg.3410"/>
<keyword evidence="1" id="KW-0472">Membrane</keyword>
<evidence type="ECO:0000313" key="2">
    <source>
        <dbReference type="EMBL" id="AJA51571.1"/>
    </source>
</evidence>
<organism evidence="2 5">
    <name type="scientific">Clostridium pasteurianum DSM 525 = ATCC 6013</name>
    <dbReference type="NCBI Taxonomy" id="1262449"/>
    <lineage>
        <taxon>Bacteria</taxon>
        <taxon>Bacillati</taxon>
        <taxon>Bacillota</taxon>
        <taxon>Clostridia</taxon>
        <taxon>Eubacteriales</taxon>
        <taxon>Clostridiaceae</taxon>
        <taxon>Clostridium</taxon>
    </lineage>
</organism>
<evidence type="ECO:0008006" key="6">
    <source>
        <dbReference type="Google" id="ProtNLM"/>
    </source>
</evidence>